<dbReference type="EC" id="3.4.19.12" evidence="3"/>
<dbReference type="PANTHER" id="PTHR24006">
    <property type="entry name" value="UBIQUITIN CARBOXYL-TERMINAL HYDROLASE"/>
    <property type="match status" value="1"/>
</dbReference>
<dbReference type="GO" id="GO:0005829">
    <property type="term" value="C:cytosol"/>
    <property type="evidence" value="ECO:0007669"/>
    <property type="project" value="TreeGrafter"/>
</dbReference>
<gene>
    <name evidence="9" type="ORF">PHJA_001533600</name>
</gene>
<dbReference type="InterPro" id="IPR001394">
    <property type="entry name" value="Peptidase_C19_UCH"/>
</dbReference>
<dbReference type="Pfam" id="PF00443">
    <property type="entry name" value="UCH"/>
    <property type="match status" value="1"/>
</dbReference>
<dbReference type="GO" id="GO:0006508">
    <property type="term" value="P:proteolysis"/>
    <property type="evidence" value="ECO:0007669"/>
    <property type="project" value="UniProtKB-KW"/>
</dbReference>
<keyword evidence="4" id="KW-0645">Protease</keyword>
<keyword evidence="10" id="KW-1185">Reference proteome</keyword>
<dbReference type="InterPro" id="IPR038765">
    <property type="entry name" value="Papain-like_cys_pep_sf"/>
</dbReference>
<evidence type="ECO:0000256" key="6">
    <source>
        <dbReference type="ARBA" id="ARBA00022801"/>
    </source>
</evidence>
<dbReference type="GO" id="GO:0004843">
    <property type="term" value="F:cysteine-type deubiquitinase activity"/>
    <property type="evidence" value="ECO:0007669"/>
    <property type="project" value="UniProtKB-EC"/>
</dbReference>
<dbReference type="PROSITE" id="PS50235">
    <property type="entry name" value="USP_3"/>
    <property type="match status" value="1"/>
</dbReference>
<evidence type="ECO:0000256" key="2">
    <source>
        <dbReference type="ARBA" id="ARBA00009085"/>
    </source>
</evidence>
<dbReference type="GO" id="GO:0016579">
    <property type="term" value="P:protein deubiquitination"/>
    <property type="evidence" value="ECO:0007669"/>
    <property type="project" value="InterPro"/>
</dbReference>
<organism evidence="9 10">
    <name type="scientific">Phtheirospermum japonicum</name>
    <dbReference type="NCBI Taxonomy" id="374723"/>
    <lineage>
        <taxon>Eukaryota</taxon>
        <taxon>Viridiplantae</taxon>
        <taxon>Streptophyta</taxon>
        <taxon>Embryophyta</taxon>
        <taxon>Tracheophyta</taxon>
        <taxon>Spermatophyta</taxon>
        <taxon>Magnoliopsida</taxon>
        <taxon>eudicotyledons</taxon>
        <taxon>Gunneridae</taxon>
        <taxon>Pentapetalae</taxon>
        <taxon>asterids</taxon>
        <taxon>lamiids</taxon>
        <taxon>Lamiales</taxon>
        <taxon>Orobanchaceae</taxon>
        <taxon>Orobanchaceae incertae sedis</taxon>
        <taxon>Phtheirospermum</taxon>
    </lineage>
</organism>
<dbReference type="AlphaFoldDB" id="A0A830CCY6"/>
<evidence type="ECO:0000313" key="9">
    <source>
        <dbReference type="EMBL" id="GFP93893.1"/>
    </source>
</evidence>
<name>A0A830CCY6_9LAMI</name>
<dbReference type="Proteomes" id="UP000653305">
    <property type="component" value="Unassembled WGS sequence"/>
</dbReference>
<dbReference type="PROSITE" id="PS00973">
    <property type="entry name" value="USP_2"/>
    <property type="match status" value="1"/>
</dbReference>
<evidence type="ECO:0000256" key="1">
    <source>
        <dbReference type="ARBA" id="ARBA00000707"/>
    </source>
</evidence>
<dbReference type="InterPro" id="IPR028889">
    <property type="entry name" value="USP"/>
</dbReference>
<keyword evidence="5" id="KW-0833">Ubl conjugation pathway</keyword>
<sequence length="217" mass="25060">MGVLNVAIKLGFNAEAIFYGVLRDESSMKEQVFTNLMLDIGAAINLIDALEAFMGREKLTARCDCSLKDVLKERRFSINMLPPVVIITLKRFLSKNNNLEKNGEYIVFPLEIDFSPFLVPELNKVVGSRYLLQAFIEHVGTELDAGHYVCFIRIEENLWYEFNDLQVTQVPEDFVLLRRPYILFYNTAETVWFSEYFINQALAERSKMDKTAFLNTS</sequence>
<keyword evidence="6 9" id="KW-0378">Hydrolase</keyword>
<proteinExistence type="inferred from homology"/>
<evidence type="ECO:0000256" key="3">
    <source>
        <dbReference type="ARBA" id="ARBA00012759"/>
    </source>
</evidence>
<dbReference type="PANTHER" id="PTHR24006:SF758">
    <property type="entry name" value="UBIQUITIN CARBOXYL-TERMINAL HYDROLASE 36"/>
    <property type="match status" value="1"/>
</dbReference>
<dbReference type="GO" id="GO:0005634">
    <property type="term" value="C:nucleus"/>
    <property type="evidence" value="ECO:0007669"/>
    <property type="project" value="TreeGrafter"/>
</dbReference>
<evidence type="ECO:0000256" key="5">
    <source>
        <dbReference type="ARBA" id="ARBA00022786"/>
    </source>
</evidence>
<dbReference type="InterPro" id="IPR018200">
    <property type="entry name" value="USP_CS"/>
</dbReference>
<dbReference type="SUPFAM" id="SSF54001">
    <property type="entry name" value="Cysteine proteinases"/>
    <property type="match status" value="1"/>
</dbReference>
<dbReference type="Gene3D" id="3.90.70.10">
    <property type="entry name" value="Cysteine proteinases"/>
    <property type="match status" value="1"/>
</dbReference>
<evidence type="ECO:0000313" key="10">
    <source>
        <dbReference type="Proteomes" id="UP000653305"/>
    </source>
</evidence>
<comment type="caution">
    <text evidence="9">The sequence shown here is derived from an EMBL/GenBank/DDBJ whole genome shotgun (WGS) entry which is preliminary data.</text>
</comment>
<comment type="similarity">
    <text evidence="2">Belongs to the peptidase C19 family.</text>
</comment>
<dbReference type="OrthoDB" id="1738147at2759"/>
<evidence type="ECO:0000256" key="7">
    <source>
        <dbReference type="ARBA" id="ARBA00022807"/>
    </source>
</evidence>
<feature type="domain" description="USP" evidence="8">
    <location>
        <begin position="1"/>
        <end position="188"/>
    </location>
</feature>
<evidence type="ECO:0000259" key="8">
    <source>
        <dbReference type="PROSITE" id="PS50235"/>
    </source>
</evidence>
<dbReference type="InterPro" id="IPR050164">
    <property type="entry name" value="Peptidase_C19"/>
</dbReference>
<comment type="catalytic activity">
    <reaction evidence="1">
        <text>Thiol-dependent hydrolysis of ester, thioester, amide, peptide and isopeptide bonds formed by the C-terminal Gly of ubiquitin (a 76-residue protein attached to proteins as an intracellular targeting signal).</text>
        <dbReference type="EC" id="3.4.19.12"/>
    </reaction>
</comment>
<keyword evidence="7" id="KW-0788">Thiol protease</keyword>
<protein>
    <recommendedName>
        <fullName evidence="3">ubiquitinyl hydrolase 1</fullName>
        <ecNumber evidence="3">3.4.19.12</ecNumber>
    </recommendedName>
</protein>
<evidence type="ECO:0000256" key="4">
    <source>
        <dbReference type="ARBA" id="ARBA00022670"/>
    </source>
</evidence>
<dbReference type="EMBL" id="BMAC01000329">
    <property type="protein sequence ID" value="GFP93893.1"/>
    <property type="molecule type" value="Genomic_DNA"/>
</dbReference>
<dbReference type="CDD" id="cd02257">
    <property type="entry name" value="Peptidase_C19"/>
    <property type="match status" value="1"/>
</dbReference>
<accession>A0A830CCY6</accession>
<reference evidence="9" key="1">
    <citation type="submission" date="2020-07" db="EMBL/GenBank/DDBJ databases">
        <title>Ethylene signaling mediates host invasion by parasitic plants.</title>
        <authorList>
            <person name="Yoshida S."/>
        </authorList>
    </citation>
    <scope>NUCLEOTIDE SEQUENCE</scope>
    <source>
        <strain evidence="9">Okayama</strain>
    </source>
</reference>